<evidence type="ECO:0000313" key="2">
    <source>
        <dbReference type="EMBL" id="KAL1864562.1"/>
    </source>
</evidence>
<proteinExistence type="predicted"/>
<dbReference type="SFLD" id="SFLDG01162">
    <property type="entry name" value="I"/>
    <property type="match status" value="1"/>
</dbReference>
<keyword evidence="3" id="KW-1185">Reference proteome</keyword>
<keyword evidence="1" id="KW-0808">Transferase</keyword>
<reference evidence="2 3" key="1">
    <citation type="journal article" date="2024" name="IMA Fungus">
        <title>IMA Genome - F19 : A genome assembly and annotation guide to empower mycologists, including annotated draft genome sequences of Ceratocystis pirilliformis, Diaporthe australafricana, Fusarium ophioides, Paecilomyces lecythidis, and Sporothrix stenoceras.</title>
        <authorList>
            <person name="Aylward J."/>
            <person name="Wilson A.M."/>
            <person name="Visagie C.M."/>
            <person name="Spraker J."/>
            <person name="Barnes I."/>
            <person name="Buitendag C."/>
            <person name="Ceriani C."/>
            <person name="Del Mar Angel L."/>
            <person name="du Plessis D."/>
            <person name="Fuchs T."/>
            <person name="Gasser K."/>
            <person name="Kramer D."/>
            <person name="Li W."/>
            <person name="Munsamy K."/>
            <person name="Piso A."/>
            <person name="Price J.L."/>
            <person name="Sonnekus B."/>
            <person name="Thomas C."/>
            <person name="van der Nest A."/>
            <person name="van Dijk A."/>
            <person name="van Heerden A."/>
            <person name="van Vuuren N."/>
            <person name="Yilmaz N."/>
            <person name="Duong T.A."/>
            <person name="van der Merwe N.A."/>
            <person name="Wingfield M.J."/>
            <person name="Wingfield B.D."/>
        </authorList>
    </citation>
    <scope>NUCLEOTIDE SEQUENCE [LARGE SCALE GENOMIC DNA]</scope>
    <source>
        <strain evidence="2 3">CMW 18300</strain>
    </source>
</reference>
<gene>
    <name evidence="2" type="ORF">Daus18300_007577</name>
</gene>
<comment type="caution">
    <text evidence="2">The sequence shown here is derived from an EMBL/GenBank/DDBJ whole genome shotgun (WGS) entry which is preliminary data.</text>
</comment>
<evidence type="ECO:0000256" key="1">
    <source>
        <dbReference type="ARBA" id="ARBA00022679"/>
    </source>
</evidence>
<dbReference type="PANTHER" id="PTHR40627:SF5">
    <property type="entry name" value="INDOLE PRENYLTRANSFERASE TDIB"/>
    <property type="match status" value="1"/>
</dbReference>
<dbReference type="InterPro" id="IPR017795">
    <property type="entry name" value="ABBA_NscD-like"/>
</dbReference>
<evidence type="ECO:0008006" key="4">
    <source>
        <dbReference type="Google" id="ProtNLM"/>
    </source>
</evidence>
<organism evidence="2 3">
    <name type="scientific">Diaporthe australafricana</name>
    <dbReference type="NCBI Taxonomy" id="127596"/>
    <lineage>
        <taxon>Eukaryota</taxon>
        <taxon>Fungi</taxon>
        <taxon>Dikarya</taxon>
        <taxon>Ascomycota</taxon>
        <taxon>Pezizomycotina</taxon>
        <taxon>Sordariomycetes</taxon>
        <taxon>Sordariomycetidae</taxon>
        <taxon>Diaporthales</taxon>
        <taxon>Diaporthaceae</taxon>
        <taxon>Diaporthe</taxon>
    </lineage>
</organism>
<protein>
    <recommendedName>
        <fullName evidence="4">Aromatic prenyltransferase</fullName>
    </recommendedName>
</protein>
<sequence length="400" mass="44740">MSGLLEQAGGYTESQKESHLRFIREQCAPWMGPVPTGHMADEAVAPVEVSVNYVSSREEGVMRFQMEPFTAVSGPHTVADDPSGKIAVASMLSSFERVLGECDLTWARQLLDKFMVTSLDEVSRLREAEKTSLPPPLDLYQRTPQFNFAFDLSPDGRSMKTYFLPLAKSMVTGQSALDYCLDAVRSLEPHGEGLSAVADLLHEFLTESCPGRMSCDYLGIDSTAPVKSRVKLYVSSQQHNNFDFVKHVFTLGGRANDQTTLDGLEFLHSIWHLLVNVEAGQLPDNSDRPPKQLPFFLGCLYFSFEWRTGDRLPLVKIYIPQWQYAQSDQKIAENISAALRKLGRNSAADEYLTRIKTTFPKADLDNDVCVHNQVSYAYNDTTGAYLTVYYSVNSKAVIKD</sequence>
<dbReference type="PANTHER" id="PTHR40627">
    <property type="entry name" value="INDOLE PRENYLTRANSFERASE TDIB-RELATED"/>
    <property type="match status" value="1"/>
</dbReference>
<dbReference type="CDD" id="cd13929">
    <property type="entry name" value="PT-DMATS_CymD"/>
    <property type="match status" value="1"/>
</dbReference>
<name>A0ABR3WM46_9PEZI</name>
<dbReference type="EMBL" id="JAWRVE010000067">
    <property type="protein sequence ID" value="KAL1864562.1"/>
    <property type="molecule type" value="Genomic_DNA"/>
</dbReference>
<dbReference type="Pfam" id="PF11991">
    <property type="entry name" value="Trp_DMAT"/>
    <property type="match status" value="1"/>
</dbReference>
<dbReference type="SFLD" id="SFLDS00036">
    <property type="entry name" value="Aromatic_Prenyltransferase"/>
    <property type="match status" value="1"/>
</dbReference>
<accession>A0ABR3WM46</accession>
<evidence type="ECO:0000313" key="3">
    <source>
        <dbReference type="Proteomes" id="UP001583177"/>
    </source>
</evidence>
<dbReference type="NCBIfam" id="TIGR03429">
    <property type="entry name" value="arom_pren_DMATS"/>
    <property type="match status" value="1"/>
</dbReference>
<dbReference type="InterPro" id="IPR033964">
    <property type="entry name" value="ABBA"/>
</dbReference>
<dbReference type="Proteomes" id="UP001583177">
    <property type="component" value="Unassembled WGS sequence"/>
</dbReference>